<keyword evidence="2" id="KW-1133">Transmembrane helix</keyword>
<protein>
    <submittedName>
        <fullName evidence="3">AroC_1 protein</fullName>
    </submittedName>
</protein>
<evidence type="ECO:0000313" key="3">
    <source>
        <dbReference type="EMBL" id="JAG76380.1"/>
    </source>
</evidence>
<accession>A0A0C9PYL0</accession>
<feature type="transmembrane region" description="Helical" evidence="2">
    <location>
        <begin position="65"/>
        <end position="86"/>
    </location>
</feature>
<dbReference type="AlphaFoldDB" id="A0A0C9PYL0"/>
<feature type="region of interest" description="Disordered" evidence="1">
    <location>
        <begin position="147"/>
        <end position="178"/>
    </location>
</feature>
<keyword evidence="2" id="KW-0812">Transmembrane</keyword>
<dbReference type="EMBL" id="GBYB01006613">
    <property type="protein sequence ID" value="JAG76380.1"/>
    <property type="molecule type" value="Transcribed_RNA"/>
</dbReference>
<feature type="compositionally biased region" description="Acidic residues" evidence="1">
    <location>
        <begin position="152"/>
        <end position="165"/>
    </location>
</feature>
<keyword evidence="2" id="KW-0472">Membrane</keyword>
<proteinExistence type="predicted"/>
<evidence type="ECO:0000256" key="2">
    <source>
        <dbReference type="SAM" id="Phobius"/>
    </source>
</evidence>
<sequence>YSKANVTKQLKIFCHQIINLSECVSRTFLFDLTMSNSKPSIKCPPKMDLALTTGIYTTAQIKKNYGVCPLLALQLGALGGMLFMIYHRTFVTTIDVQMGNQRWEMQSKPKFIDLRNPRSLKLMENKIEPTIALDNRYRLMRNEPMYDVSGQETDEIGDDEPELNEEELREKYGKWRNQ</sequence>
<reference evidence="3" key="1">
    <citation type="submission" date="2015-01" db="EMBL/GenBank/DDBJ databases">
        <title>Transcriptome Assembly of Fopius arisanus.</title>
        <authorList>
            <person name="Geib S."/>
        </authorList>
    </citation>
    <scope>NUCLEOTIDE SEQUENCE</scope>
</reference>
<organism evidence="3">
    <name type="scientific">Fopius arisanus</name>
    <dbReference type="NCBI Taxonomy" id="64838"/>
    <lineage>
        <taxon>Eukaryota</taxon>
        <taxon>Metazoa</taxon>
        <taxon>Ecdysozoa</taxon>
        <taxon>Arthropoda</taxon>
        <taxon>Hexapoda</taxon>
        <taxon>Insecta</taxon>
        <taxon>Pterygota</taxon>
        <taxon>Neoptera</taxon>
        <taxon>Endopterygota</taxon>
        <taxon>Hymenoptera</taxon>
        <taxon>Apocrita</taxon>
        <taxon>Ichneumonoidea</taxon>
        <taxon>Braconidae</taxon>
        <taxon>Opiinae</taxon>
        <taxon>Fopius</taxon>
    </lineage>
</organism>
<evidence type="ECO:0000256" key="1">
    <source>
        <dbReference type="SAM" id="MobiDB-lite"/>
    </source>
</evidence>
<feature type="non-terminal residue" evidence="3">
    <location>
        <position position="1"/>
    </location>
</feature>
<feature type="compositionally biased region" description="Basic and acidic residues" evidence="1">
    <location>
        <begin position="166"/>
        <end position="178"/>
    </location>
</feature>
<gene>
    <name evidence="3" type="primary">aroC_1</name>
    <name evidence="3" type="ORF">g.6738</name>
</gene>
<name>A0A0C9PYL0_9HYME</name>